<dbReference type="AlphaFoldDB" id="S4NVS9"/>
<sequence length="71" mass="8019">NAILDCPTRWNSTHDMIGFGLKVRAGIDILCSSVTELNDFQITANEWQVLEKLHKFLINFKLLSTKLGGDK</sequence>
<reference evidence="1" key="2">
    <citation type="submission" date="2013-05" db="EMBL/GenBank/DDBJ databases">
        <authorList>
            <person name="Carter J.-M."/>
            <person name="Baker S.C."/>
            <person name="Pink R."/>
            <person name="Carter D.R.F."/>
            <person name="Collins A."/>
            <person name="Tomlin J."/>
            <person name="Gibbs M."/>
            <person name="Breuker C.J."/>
        </authorList>
    </citation>
    <scope>NUCLEOTIDE SEQUENCE</scope>
    <source>
        <tissue evidence="1">Ovary</tissue>
    </source>
</reference>
<dbReference type="EMBL" id="GAIX01014840">
    <property type="protein sequence ID" value="JAA77720.1"/>
    <property type="molecule type" value="Transcribed_RNA"/>
</dbReference>
<feature type="non-terminal residue" evidence="1">
    <location>
        <position position="1"/>
    </location>
</feature>
<evidence type="ECO:0008006" key="2">
    <source>
        <dbReference type="Google" id="ProtNLM"/>
    </source>
</evidence>
<reference evidence="1" key="1">
    <citation type="journal article" date="2013" name="BMC Genomics">
        <title>Unscrambling butterfly oogenesis.</title>
        <authorList>
            <person name="Carter J.M."/>
            <person name="Baker S.C."/>
            <person name="Pink R."/>
            <person name="Carter D.R."/>
            <person name="Collins A."/>
            <person name="Tomlin J."/>
            <person name="Gibbs M."/>
            <person name="Breuker C.J."/>
        </authorList>
    </citation>
    <scope>NUCLEOTIDE SEQUENCE</scope>
    <source>
        <tissue evidence="1">Ovary</tissue>
    </source>
</reference>
<accession>S4NVS9</accession>
<name>S4NVS9_9NEOP</name>
<organism evidence="1">
    <name type="scientific">Pararge aegeria</name>
    <name type="common">speckled wood butterfly</name>
    <dbReference type="NCBI Taxonomy" id="116150"/>
    <lineage>
        <taxon>Eukaryota</taxon>
        <taxon>Metazoa</taxon>
        <taxon>Ecdysozoa</taxon>
        <taxon>Arthropoda</taxon>
        <taxon>Hexapoda</taxon>
        <taxon>Insecta</taxon>
        <taxon>Pterygota</taxon>
        <taxon>Neoptera</taxon>
        <taxon>Endopterygota</taxon>
        <taxon>Lepidoptera</taxon>
        <taxon>Glossata</taxon>
        <taxon>Ditrysia</taxon>
        <taxon>Papilionoidea</taxon>
        <taxon>Nymphalidae</taxon>
        <taxon>Satyrinae</taxon>
        <taxon>Satyrini</taxon>
        <taxon>Parargina</taxon>
        <taxon>Pararge</taxon>
    </lineage>
</organism>
<proteinExistence type="predicted"/>
<evidence type="ECO:0000313" key="1">
    <source>
        <dbReference type="EMBL" id="JAA77720.1"/>
    </source>
</evidence>
<protein>
    <recommendedName>
        <fullName evidence="2">Zinc finger BED domain-containing protein 4</fullName>
    </recommendedName>
</protein>
<feature type="non-terminal residue" evidence="1">
    <location>
        <position position="71"/>
    </location>
</feature>